<keyword evidence="1" id="KW-0472">Membrane</keyword>
<evidence type="ECO:0000256" key="1">
    <source>
        <dbReference type="SAM" id="Phobius"/>
    </source>
</evidence>
<evidence type="ECO:0000313" key="3">
    <source>
        <dbReference type="Proteomes" id="UP000586918"/>
    </source>
</evidence>
<name>A0A848DIQ7_9PSEU</name>
<evidence type="ECO:0000313" key="2">
    <source>
        <dbReference type="EMBL" id="NMH92381.1"/>
    </source>
</evidence>
<dbReference type="Proteomes" id="UP000586918">
    <property type="component" value="Unassembled WGS sequence"/>
</dbReference>
<dbReference type="AlphaFoldDB" id="A0A848DIQ7"/>
<proteinExistence type="predicted"/>
<reference evidence="2 3" key="1">
    <citation type="submission" date="2020-04" db="EMBL/GenBank/DDBJ databases">
        <authorList>
            <person name="Klaysubun C."/>
            <person name="Duangmal K."/>
            <person name="Lipun K."/>
        </authorList>
    </citation>
    <scope>NUCLEOTIDE SEQUENCE [LARGE SCALE GENOMIC DNA]</scope>
    <source>
        <strain evidence="2 3">DSM 45300</strain>
    </source>
</reference>
<accession>A0A848DIQ7</accession>
<dbReference type="Pfam" id="PF11239">
    <property type="entry name" value="DUF3040"/>
    <property type="match status" value="1"/>
</dbReference>
<keyword evidence="1" id="KW-1133">Transmembrane helix</keyword>
<feature type="transmembrane region" description="Helical" evidence="1">
    <location>
        <begin position="36"/>
        <end position="54"/>
    </location>
</feature>
<sequence>MFRAIEQALLVEDPELARLLREPPAPATRARVLARFAWSFFVLSMILLGAGLILDDSALLAGGLCVLGVYPPLILLMAAALRGDR</sequence>
<gene>
    <name evidence="2" type="ORF">HF519_12525</name>
</gene>
<keyword evidence="3" id="KW-1185">Reference proteome</keyword>
<protein>
    <submittedName>
        <fullName evidence="2">DUF3040 domain-containing protein</fullName>
    </submittedName>
</protein>
<dbReference type="InterPro" id="IPR021401">
    <property type="entry name" value="DUF3040"/>
</dbReference>
<organism evidence="2 3">
    <name type="scientific">Pseudonocardia bannensis</name>
    <dbReference type="NCBI Taxonomy" id="630973"/>
    <lineage>
        <taxon>Bacteria</taxon>
        <taxon>Bacillati</taxon>
        <taxon>Actinomycetota</taxon>
        <taxon>Actinomycetes</taxon>
        <taxon>Pseudonocardiales</taxon>
        <taxon>Pseudonocardiaceae</taxon>
        <taxon>Pseudonocardia</taxon>
    </lineage>
</organism>
<keyword evidence="1" id="KW-0812">Transmembrane</keyword>
<comment type="caution">
    <text evidence="2">The sequence shown here is derived from an EMBL/GenBank/DDBJ whole genome shotgun (WGS) entry which is preliminary data.</text>
</comment>
<dbReference type="EMBL" id="JAAXKZ010000037">
    <property type="protein sequence ID" value="NMH92381.1"/>
    <property type="molecule type" value="Genomic_DNA"/>
</dbReference>
<feature type="transmembrane region" description="Helical" evidence="1">
    <location>
        <begin position="60"/>
        <end position="81"/>
    </location>
</feature>